<comment type="similarity">
    <text evidence="1">Belongs to the bacterial ribosomal protein bL12 family.</text>
</comment>
<feature type="region of interest" description="Disordered" evidence="4">
    <location>
        <begin position="147"/>
        <end position="175"/>
    </location>
</feature>
<evidence type="ECO:0000259" key="5">
    <source>
        <dbReference type="Pfam" id="PF00542"/>
    </source>
</evidence>
<dbReference type="HAMAP" id="MF_00368">
    <property type="entry name" value="Ribosomal_bL12"/>
    <property type="match status" value="1"/>
</dbReference>
<evidence type="ECO:0000313" key="6">
    <source>
        <dbReference type="EMBL" id="AFJ69287.1"/>
    </source>
</evidence>
<reference evidence="6" key="2">
    <citation type="journal article" date="2012" name="Nat. Commun.">
        <title>Draft genome sequence and genetic transformation of the oleaginous alga Nannochloropis gaditana.</title>
        <authorList>
            <person name="Radakovits R."/>
            <person name="Jinkerson R.E."/>
            <person name="Fuerstenberg S.I."/>
            <person name="Tae H."/>
            <person name="Settlage R.E."/>
            <person name="Boore J.L."/>
            <person name="Posewitz M.C."/>
        </authorList>
    </citation>
    <scope>NUCLEOTIDE SEQUENCE</scope>
    <source>
        <strain evidence="6">CCMP526</strain>
    </source>
</reference>
<evidence type="ECO:0000256" key="2">
    <source>
        <dbReference type="ARBA" id="ARBA00022980"/>
    </source>
</evidence>
<dbReference type="PANTHER" id="PTHR45987:SF4">
    <property type="entry name" value="LARGE RIBOSOMAL SUBUNIT PROTEIN BL12M"/>
    <property type="match status" value="1"/>
</dbReference>
<dbReference type="InterPro" id="IPR000206">
    <property type="entry name" value="Ribosomal_bL12"/>
</dbReference>
<protein>
    <recommendedName>
        <fullName evidence="5">Large ribosomal subunit protein bL12 C-terminal domain-containing protein</fullName>
    </recommendedName>
</protein>
<dbReference type="SUPFAM" id="SSF54736">
    <property type="entry name" value="ClpS-like"/>
    <property type="match status" value="1"/>
</dbReference>
<dbReference type="InterPro" id="IPR036235">
    <property type="entry name" value="Ribosomal_bL12_oligo_N_sf"/>
</dbReference>
<dbReference type="Pfam" id="PF00542">
    <property type="entry name" value="Ribosomal_L12"/>
    <property type="match status" value="1"/>
</dbReference>
<dbReference type="GO" id="GO:1990904">
    <property type="term" value="C:ribonucleoprotein complex"/>
    <property type="evidence" value="ECO:0007669"/>
    <property type="project" value="UniProtKB-KW"/>
</dbReference>
<dbReference type="AlphaFoldDB" id="I2CQV4"/>
<organism evidence="6">
    <name type="scientific">Nannochloropsis gaditana (strain CCMP526)</name>
    <name type="common">Green microalga</name>
    <name type="synonym">Microchloropsis gaditana</name>
    <dbReference type="NCBI Taxonomy" id="1093141"/>
    <lineage>
        <taxon>Eukaryota</taxon>
        <taxon>Sar</taxon>
        <taxon>Stramenopiles</taxon>
        <taxon>Ochrophyta</taxon>
        <taxon>Eustigmatophyceae</taxon>
        <taxon>Eustigmatales</taxon>
        <taxon>Monodopsidaceae</taxon>
        <taxon>Nannochloropsis</taxon>
    </lineage>
</organism>
<feature type="region of interest" description="Disordered" evidence="4">
    <location>
        <begin position="25"/>
        <end position="50"/>
    </location>
</feature>
<dbReference type="GO" id="GO:0005840">
    <property type="term" value="C:ribosome"/>
    <property type="evidence" value="ECO:0007669"/>
    <property type="project" value="UniProtKB-KW"/>
</dbReference>
<name>I2CQV4_NANGC</name>
<dbReference type="InterPro" id="IPR014719">
    <property type="entry name" value="Ribosomal_bL12_C/ClpS-like"/>
</dbReference>
<dbReference type="GO" id="GO:0006412">
    <property type="term" value="P:translation"/>
    <property type="evidence" value="ECO:0007669"/>
    <property type="project" value="InterPro"/>
</dbReference>
<dbReference type="Gene3D" id="1.20.5.710">
    <property type="entry name" value="Single helix bin"/>
    <property type="match status" value="1"/>
</dbReference>
<dbReference type="NCBIfam" id="TIGR00855">
    <property type="entry name" value="L12"/>
    <property type="match status" value="1"/>
</dbReference>
<dbReference type="InterPro" id="IPR013823">
    <property type="entry name" value="Ribosomal_bL12_C"/>
</dbReference>
<proteinExistence type="evidence at transcript level"/>
<gene>
    <name evidence="6" type="ORF">NGATSA_3009500</name>
</gene>
<dbReference type="FunFam" id="3.30.1390.10:FF:000001">
    <property type="entry name" value="50S ribosomal protein L7/L12"/>
    <property type="match status" value="1"/>
</dbReference>
<reference evidence="6" key="1">
    <citation type="journal article" date="2012" name="Bioengineered">
        <title>Additional insights into the genome of the oleaginous model alga Nannochloropsis gaditana.</title>
        <authorList>
            <person name="Jinkerson R.E."/>
            <person name="Radakovits R."/>
            <person name="Posewitz M.C."/>
        </authorList>
    </citation>
    <scope>NUCLEOTIDE SEQUENCE</scope>
    <source>
        <strain evidence="6">CCMP526</strain>
    </source>
</reference>
<feature type="domain" description="Large ribosomal subunit protein bL12 C-terminal" evidence="5">
    <location>
        <begin position="246"/>
        <end position="312"/>
    </location>
</feature>
<evidence type="ECO:0000256" key="1">
    <source>
        <dbReference type="ARBA" id="ARBA00007197"/>
    </source>
</evidence>
<accession>I2CQV4</accession>
<dbReference type="PANTHER" id="PTHR45987">
    <property type="entry name" value="39S RIBOSOMAL PROTEIN L12"/>
    <property type="match status" value="1"/>
</dbReference>
<keyword evidence="3" id="KW-0687">Ribonucleoprotein</keyword>
<dbReference type="GO" id="GO:0003729">
    <property type="term" value="F:mRNA binding"/>
    <property type="evidence" value="ECO:0007669"/>
    <property type="project" value="TreeGrafter"/>
</dbReference>
<feature type="compositionally biased region" description="Pro residues" evidence="4">
    <location>
        <begin position="154"/>
        <end position="165"/>
    </location>
</feature>
<dbReference type="Gene3D" id="3.30.1390.10">
    <property type="match status" value="1"/>
</dbReference>
<dbReference type="EMBL" id="JU980224">
    <property type="protein sequence ID" value="AFJ69287.1"/>
    <property type="molecule type" value="mRNA"/>
</dbReference>
<feature type="compositionally biased region" description="Polar residues" evidence="4">
    <location>
        <begin position="26"/>
        <end position="35"/>
    </location>
</feature>
<dbReference type="GO" id="GO:0003735">
    <property type="term" value="F:structural constituent of ribosome"/>
    <property type="evidence" value="ECO:0007669"/>
    <property type="project" value="InterPro"/>
</dbReference>
<dbReference type="CDD" id="cd00387">
    <property type="entry name" value="Ribosomal_L7_L12"/>
    <property type="match status" value="1"/>
</dbReference>
<evidence type="ECO:0000256" key="3">
    <source>
        <dbReference type="ARBA" id="ARBA00023274"/>
    </source>
</evidence>
<keyword evidence="2" id="KW-0689">Ribosomal protein</keyword>
<evidence type="ECO:0000256" key="4">
    <source>
        <dbReference type="SAM" id="MobiDB-lite"/>
    </source>
</evidence>
<sequence length="313" mass="33049">MITRGAGVYYKASAAFIRRGRDSLRGTISSTNSPAGSIDKTHKLPSHSQTHGLAGLQTLRCSSSGSTHPEILLAAGSSSNNNIRRTDVSLRPVRPVHIVACPRRLPLGPQTALTARQSRRLPLGPQAGQGPVNQKATIRCFSNEPVLTNKGEAVPPPASIPPPLEEPGDGESPAVSERVAVLSEEILSLNMLELGQLLKVLKHRLGLSDADLRGTVMVAPGAGGGSDGGAAAGAAEEEKQEEKDAFDVKLVSFEDKSKIKVIKEVRTISGLGLKEAKELVEGAPKVIKKDVKKEEAEALLKKLQDVGAKVELV</sequence>